<organism evidence="3 4">
    <name type="scientific">Apiospora marii</name>
    <dbReference type="NCBI Taxonomy" id="335849"/>
    <lineage>
        <taxon>Eukaryota</taxon>
        <taxon>Fungi</taxon>
        <taxon>Dikarya</taxon>
        <taxon>Ascomycota</taxon>
        <taxon>Pezizomycotina</taxon>
        <taxon>Sordariomycetes</taxon>
        <taxon>Xylariomycetidae</taxon>
        <taxon>Amphisphaeriales</taxon>
        <taxon>Apiosporaceae</taxon>
        <taxon>Apiospora</taxon>
    </lineage>
</organism>
<feature type="region of interest" description="Disordered" evidence="1">
    <location>
        <begin position="160"/>
        <end position="179"/>
    </location>
</feature>
<evidence type="ECO:0000313" key="4">
    <source>
        <dbReference type="Proteomes" id="UP001396898"/>
    </source>
</evidence>
<protein>
    <submittedName>
        <fullName evidence="3">Uncharacterized protein</fullName>
    </submittedName>
</protein>
<dbReference type="EMBL" id="JAQQWI010000013">
    <property type="protein sequence ID" value="KAK8013749.1"/>
    <property type="molecule type" value="Genomic_DNA"/>
</dbReference>
<keyword evidence="2" id="KW-1133">Transmembrane helix</keyword>
<comment type="caution">
    <text evidence="3">The sequence shown here is derived from an EMBL/GenBank/DDBJ whole genome shotgun (WGS) entry which is preliminary data.</text>
</comment>
<evidence type="ECO:0000256" key="1">
    <source>
        <dbReference type="SAM" id="MobiDB-lite"/>
    </source>
</evidence>
<proteinExistence type="predicted"/>
<evidence type="ECO:0000313" key="3">
    <source>
        <dbReference type="EMBL" id="KAK8013749.1"/>
    </source>
</evidence>
<feature type="transmembrane region" description="Helical" evidence="2">
    <location>
        <begin position="87"/>
        <end position="105"/>
    </location>
</feature>
<sequence>MANYDNIWKKRWFIPVWTVQLAIALLYVVGSIQILSSLAEAARQGHVPKNAAARRGWAVYLLLLGVGTVLTDATECVLFVRRALSPLLVLALGAARVLFGLVYFARSAHGAAEGVDMIGGLIDTVIVLVFLLAAAVQLVLGACFTFRWHRGMRLYDAGAATSAGSKNPQDLEDYPHDRS</sequence>
<keyword evidence="2" id="KW-0812">Transmembrane</keyword>
<reference evidence="3 4" key="1">
    <citation type="submission" date="2023-01" db="EMBL/GenBank/DDBJ databases">
        <title>Analysis of 21 Apiospora genomes using comparative genomics revels a genus with tremendous synthesis potential of carbohydrate active enzymes and secondary metabolites.</title>
        <authorList>
            <person name="Sorensen T."/>
        </authorList>
    </citation>
    <scope>NUCLEOTIDE SEQUENCE [LARGE SCALE GENOMIC DNA]</scope>
    <source>
        <strain evidence="3 4">CBS 20057</strain>
    </source>
</reference>
<feature type="transmembrane region" description="Helical" evidence="2">
    <location>
        <begin position="57"/>
        <end position="80"/>
    </location>
</feature>
<dbReference type="Proteomes" id="UP001396898">
    <property type="component" value="Unassembled WGS sequence"/>
</dbReference>
<evidence type="ECO:0000256" key="2">
    <source>
        <dbReference type="SAM" id="Phobius"/>
    </source>
</evidence>
<keyword evidence="2" id="KW-0472">Membrane</keyword>
<accession>A0ABR1RKF1</accession>
<feature type="transmembrane region" description="Helical" evidence="2">
    <location>
        <begin position="125"/>
        <end position="146"/>
    </location>
</feature>
<keyword evidence="4" id="KW-1185">Reference proteome</keyword>
<name>A0ABR1RKF1_9PEZI</name>
<feature type="transmembrane region" description="Helical" evidence="2">
    <location>
        <begin position="12"/>
        <end position="37"/>
    </location>
</feature>
<gene>
    <name evidence="3" type="ORF">PG991_009342</name>
</gene>